<dbReference type="Pfam" id="PF00512">
    <property type="entry name" value="HisKA"/>
    <property type="match status" value="1"/>
</dbReference>
<dbReference type="InterPro" id="IPR013656">
    <property type="entry name" value="PAS_4"/>
</dbReference>
<feature type="domain" description="PAC" evidence="9">
    <location>
        <begin position="173"/>
        <end position="224"/>
    </location>
</feature>
<evidence type="ECO:0000313" key="11">
    <source>
        <dbReference type="Proteomes" id="UP000198876"/>
    </source>
</evidence>
<dbReference type="InterPro" id="IPR000700">
    <property type="entry name" value="PAS-assoc_C"/>
</dbReference>
<dbReference type="SMART" id="SM00387">
    <property type="entry name" value="HATPase_c"/>
    <property type="match status" value="1"/>
</dbReference>
<dbReference type="Gene3D" id="3.30.565.10">
    <property type="entry name" value="Histidine kinase-like ATPase, C-terminal domain"/>
    <property type="match status" value="1"/>
</dbReference>
<keyword evidence="4" id="KW-0808">Transferase</keyword>
<evidence type="ECO:0000256" key="3">
    <source>
        <dbReference type="ARBA" id="ARBA00022553"/>
    </source>
</evidence>
<dbReference type="PROSITE" id="PS50109">
    <property type="entry name" value="HIS_KIN"/>
    <property type="match status" value="1"/>
</dbReference>
<dbReference type="SMART" id="SM00388">
    <property type="entry name" value="HisKA"/>
    <property type="match status" value="1"/>
</dbReference>
<organism evidence="10 11">
    <name type="scientific">Halopelagius inordinatus</name>
    <dbReference type="NCBI Taxonomy" id="553467"/>
    <lineage>
        <taxon>Archaea</taxon>
        <taxon>Methanobacteriati</taxon>
        <taxon>Methanobacteriota</taxon>
        <taxon>Stenosarchaea group</taxon>
        <taxon>Halobacteria</taxon>
        <taxon>Halobacteriales</taxon>
        <taxon>Haloferacaceae</taxon>
    </lineage>
</organism>
<dbReference type="InterPro" id="IPR003594">
    <property type="entry name" value="HATPase_dom"/>
</dbReference>
<dbReference type="Proteomes" id="UP000198876">
    <property type="component" value="Unassembled WGS sequence"/>
</dbReference>
<evidence type="ECO:0000313" key="10">
    <source>
        <dbReference type="EMBL" id="SFG15544.1"/>
    </source>
</evidence>
<evidence type="ECO:0000256" key="2">
    <source>
        <dbReference type="ARBA" id="ARBA00012438"/>
    </source>
</evidence>
<reference evidence="11" key="1">
    <citation type="submission" date="2016-10" db="EMBL/GenBank/DDBJ databases">
        <authorList>
            <person name="Varghese N."/>
            <person name="Submissions S."/>
        </authorList>
    </citation>
    <scope>NUCLEOTIDE SEQUENCE [LARGE SCALE GENOMIC DNA]</scope>
    <source>
        <strain evidence="11">CGMCC 1.7739</strain>
    </source>
</reference>
<dbReference type="PRINTS" id="PR00344">
    <property type="entry name" value="BCTRLSENSOR"/>
</dbReference>
<dbReference type="PROSITE" id="PS50113">
    <property type="entry name" value="PAC"/>
    <property type="match status" value="1"/>
</dbReference>
<dbReference type="InterPro" id="IPR004358">
    <property type="entry name" value="Sig_transdc_His_kin-like_C"/>
</dbReference>
<dbReference type="NCBIfam" id="TIGR00229">
    <property type="entry name" value="sensory_box"/>
    <property type="match status" value="1"/>
</dbReference>
<dbReference type="STRING" id="553467.SAMN04488063_1596"/>
<dbReference type="Pfam" id="PF02518">
    <property type="entry name" value="HATPase_c"/>
    <property type="match status" value="1"/>
</dbReference>
<dbReference type="Gene3D" id="1.10.287.130">
    <property type="match status" value="1"/>
</dbReference>
<name>A0A1I2PHL5_9EURY</name>
<dbReference type="SMART" id="SM00091">
    <property type="entry name" value="PAS"/>
    <property type="match status" value="1"/>
</dbReference>
<dbReference type="InterPro" id="IPR050736">
    <property type="entry name" value="Sensor_HK_Regulatory"/>
</dbReference>
<dbReference type="PANTHER" id="PTHR43711">
    <property type="entry name" value="TWO-COMPONENT HISTIDINE KINASE"/>
    <property type="match status" value="1"/>
</dbReference>
<keyword evidence="6" id="KW-0902">Two-component regulatory system</keyword>
<evidence type="ECO:0000259" key="9">
    <source>
        <dbReference type="PROSITE" id="PS50113"/>
    </source>
</evidence>
<dbReference type="InterPro" id="IPR036097">
    <property type="entry name" value="HisK_dim/P_sf"/>
</dbReference>
<evidence type="ECO:0000259" key="7">
    <source>
        <dbReference type="PROSITE" id="PS50109"/>
    </source>
</evidence>
<comment type="catalytic activity">
    <reaction evidence="1">
        <text>ATP + protein L-histidine = ADP + protein N-phospho-L-histidine.</text>
        <dbReference type="EC" id="2.7.13.3"/>
    </reaction>
</comment>
<keyword evidence="11" id="KW-1185">Reference proteome</keyword>
<feature type="domain" description="PAS" evidence="8">
    <location>
        <begin position="101"/>
        <end position="171"/>
    </location>
</feature>
<dbReference type="AlphaFoldDB" id="A0A1I2PHL5"/>
<dbReference type="Gene3D" id="3.30.450.20">
    <property type="entry name" value="PAS domain"/>
    <property type="match status" value="1"/>
</dbReference>
<dbReference type="InterPro" id="IPR003661">
    <property type="entry name" value="HisK_dim/P_dom"/>
</dbReference>
<dbReference type="Pfam" id="PF08448">
    <property type="entry name" value="PAS_4"/>
    <property type="match status" value="1"/>
</dbReference>
<keyword evidence="5" id="KW-0418">Kinase</keyword>
<proteinExistence type="predicted"/>
<dbReference type="SUPFAM" id="SSF55874">
    <property type="entry name" value="ATPase domain of HSP90 chaperone/DNA topoisomerase II/histidine kinase"/>
    <property type="match status" value="1"/>
</dbReference>
<dbReference type="EC" id="2.7.13.3" evidence="2"/>
<sequence>MSPSLLFDVHVDGFGPTGERQVESRYEGQYEDEFRLSGHTASFVHRIQSDFDPRYSRFENGVRRADDAARGTLLTTYVACYPKEEILMPAHDDIGEEHAPDDWLLEGALDALDDVFYLFDPTGRLVRWNERLNELFDLTDEELSEMTPEKFFLPEDGRAVEAAFEEALVDGETKVEARAETTEGRVLFELTGRSVNAPDGRVAGVAGVGRDITTQRHNERKLGRQNDRLETFASVVSHDLRNPLSVAMGYLELERGTNDSEYLGRAAAALERVDDIIDDVLAAAREGEVVERTAPVELRRVAEAAWASVETVDATLSVETDASVDADEARLRRIFENLFRNASHHVASDVAVRVGELADGFYVEDDGQGVPESDRKRVFDPGVTSTARGTGIGLNIVRSLAEAQGWAVSLTSGTDGGARFEFTSADNRRGRREGR</sequence>
<dbReference type="EMBL" id="FOOQ01000001">
    <property type="protein sequence ID" value="SFG15544.1"/>
    <property type="molecule type" value="Genomic_DNA"/>
</dbReference>
<evidence type="ECO:0000256" key="1">
    <source>
        <dbReference type="ARBA" id="ARBA00000085"/>
    </source>
</evidence>
<keyword evidence="3" id="KW-0597">Phosphoprotein</keyword>
<dbReference type="InterPro" id="IPR000014">
    <property type="entry name" value="PAS"/>
</dbReference>
<accession>A0A1I2PHL5</accession>
<dbReference type="PANTHER" id="PTHR43711:SF1">
    <property type="entry name" value="HISTIDINE KINASE 1"/>
    <property type="match status" value="1"/>
</dbReference>
<dbReference type="InterPro" id="IPR035965">
    <property type="entry name" value="PAS-like_dom_sf"/>
</dbReference>
<evidence type="ECO:0000256" key="5">
    <source>
        <dbReference type="ARBA" id="ARBA00022777"/>
    </source>
</evidence>
<dbReference type="CDD" id="cd00130">
    <property type="entry name" value="PAS"/>
    <property type="match status" value="1"/>
</dbReference>
<evidence type="ECO:0000256" key="4">
    <source>
        <dbReference type="ARBA" id="ARBA00022679"/>
    </source>
</evidence>
<evidence type="ECO:0000259" key="8">
    <source>
        <dbReference type="PROSITE" id="PS50112"/>
    </source>
</evidence>
<evidence type="ECO:0000256" key="6">
    <source>
        <dbReference type="ARBA" id="ARBA00023012"/>
    </source>
</evidence>
<protein>
    <recommendedName>
        <fullName evidence="2">histidine kinase</fullName>
        <ecNumber evidence="2">2.7.13.3</ecNumber>
    </recommendedName>
</protein>
<dbReference type="InterPro" id="IPR005467">
    <property type="entry name" value="His_kinase_dom"/>
</dbReference>
<dbReference type="SUPFAM" id="SSF55785">
    <property type="entry name" value="PYP-like sensor domain (PAS domain)"/>
    <property type="match status" value="1"/>
</dbReference>
<gene>
    <name evidence="10" type="ORF">SAMN04488063_1596</name>
</gene>
<dbReference type="SUPFAM" id="SSF47384">
    <property type="entry name" value="Homodimeric domain of signal transducing histidine kinase"/>
    <property type="match status" value="1"/>
</dbReference>
<dbReference type="CDD" id="cd00082">
    <property type="entry name" value="HisKA"/>
    <property type="match status" value="1"/>
</dbReference>
<feature type="domain" description="Histidine kinase" evidence="7">
    <location>
        <begin position="235"/>
        <end position="428"/>
    </location>
</feature>
<dbReference type="InterPro" id="IPR036890">
    <property type="entry name" value="HATPase_C_sf"/>
</dbReference>
<dbReference type="PROSITE" id="PS50112">
    <property type="entry name" value="PAS"/>
    <property type="match status" value="1"/>
</dbReference>
<dbReference type="GO" id="GO:0000155">
    <property type="term" value="F:phosphorelay sensor kinase activity"/>
    <property type="evidence" value="ECO:0007669"/>
    <property type="project" value="InterPro"/>
</dbReference>